<keyword evidence="6 8" id="KW-0472">Membrane</keyword>
<dbReference type="InterPro" id="IPR050545">
    <property type="entry name" value="Mycobact_MmpL"/>
</dbReference>
<dbReference type="SUPFAM" id="SSF82866">
    <property type="entry name" value="Multidrug efflux transporter AcrB transmembrane domain"/>
    <property type="match status" value="1"/>
</dbReference>
<dbReference type="PANTHER" id="PTHR33406:SF6">
    <property type="entry name" value="MEMBRANE PROTEIN YDGH-RELATED"/>
    <property type="match status" value="1"/>
</dbReference>
<evidence type="ECO:0000259" key="9">
    <source>
        <dbReference type="Pfam" id="PF03176"/>
    </source>
</evidence>
<evidence type="ECO:0000256" key="1">
    <source>
        <dbReference type="ARBA" id="ARBA00004651"/>
    </source>
</evidence>
<feature type="region of interest" description="Disordered" evidence="7">
    <location>
        <begin position="391"/>
        <end position="429"/>
    </location>
</feature>
<organism evidence="10 11">
    <name type="scientific">Streptomyces decoyicus</name>
    <dbReference type="NCBI Taxonomy" id="249567"/>
    <lineage>
        <taxon>Bacteria</taxon>
        <taxon>Bacillati</taxon>
        <taxon>Actinomycetota</taxon>
        <taxon>Actinomycetes</taxon>
        <taxon>Kitasatosporales</taxon>
        <taxon>Streptomycetaceae</taxon>
        <taxon>Streptomyces</taxon>
    </lineage>
</organism>
<name>A0ABZ1FRZ6_9ACTN</name>
<keyword evidence="3" id="KW-1003">Cell membrane</keyword>
<comment type="similarity">
    <text evidence="2">Belongs to the resistance-nodulation-cell division (RND) (TC 2.A.6) family. MmpL subfamily.</text>
</comment>
<keyword evidence="4 8" id="KW-0812">Transmembrane</keyword>
<reference evidence="10 11" key="1">
    <citation type="submission" date="2022-10" db="EMBL/GenBank/DDBJ databases">
        <title>The complete genomes of actinobacterial strains from the NBC collection.</title>
        <authorList>
            <person name="Joergensen T.S."/>
            <person name="Alvarez Arevalo M."/>
            <person name="Sterndorff E.B."/>
            <person name="Faurdal D."/>
            <person name="Vuksanovic O."/>
            <person name="Mourched A.-S."/>
            <person name="Charusanti P."/>
            <person name="Shaw S."/>
            <person name="Blin K."/>
            <person name="Weber T."/>
        </authorList>
    </citation>
    <scope>NUCLEOTIDE SEQUENCE [LARGE SCALE GENOMIC DNA]</scope>
    <source>
        <strain evidence="10 11">NBC 01774</strain>
    </source>
</reference>
<evidence type="ECO:0000256" key="6">
    <source>
        <dbReference type="ARBA" id="ARBA00023136"/>
    </source>
</evidence>
<evidence type="ECO:0000256" key="5">
    <source>
        <dbReference type="ARBA" id="ARBA00022989"/>
    </source>
</evidence>
<sequence>MIRALTGYSTRHPWKVIALWAVLGVVLSALAPTLIARATQHQTGDYLPRSYDSAAALHIAEEQFGVNPDATTVTVLVGRSDGRALSAADQKRAAAEAAKLGQRRVIMTREEDGPHFLVPDRSQTPRIAPAMTAPDRSFELLSVQLTGNPSDKGAQGVHRAFRDAARTQFSELGMRTGFTGGLADTVDTTDAHETAAKVGGALVMGFIVLLDVVVFRSALAALLPLLAVAMIGGVAMGTVAGAAMLAGRKLDASTPNLINVVLLGIGIDYLLFLLFRFREQLRNRHEQSAGEAAEQVSGRVGTAITSAALTVVAAFATLGLATFGGSRRVASCRVGMVDSRAPRGRGPSTVWNRSRLLSVTSCVPCAWTEATVLLTETVGLGCRRASTGAAEPFEGELDGRPKQVRGPKRGARCLDDRVGRVRPGGARRT</sequence>
<accession>A0ABZ1FRZ6</accession>
<evidence type="ECO:0000313" key="11">
    <source>
        <dbReference type="Proteomes" id="UP001344251"/>
    </source>
</evidence>
<comment type="subcellular location">
    <subcellularLocation>
        <location evidence="1">Cell membrane</location>
        <topology evidence="1">Multi-pass membrane protein</topology>
    </subcellularLocation>
</comment>
<dbReference type="Gene3D" id="1.20.1640.10">
    <property type="entry name" value="Multidrug efflux transporter AcrB transmembrane domain"/>
    <property type="match status" value="1"/>
</dbReference>
<evidence type="ECO:0000256" key="7">
    <source>
        <dbReference type="SAM" id="MobiDB-lite"/>
    </source>
</evidence>
<evidence type="ECO:0000256" key="8">
    <source>
        <dbReference type="SAM" id="Phobius"/>
    </source>
</evidence>
<gene>
    <name evidence="10" type="ORF">OG863_37675</name>
</gene>
<feature type="transmembrane region" description="Helical" evidence="8">
    <location>
        <begin position="257"/>
        <end position="275"/>
    </location>
</feature>
<dbReference type="InterPro" id="IPR004869">
    <property type="entry name" value="MMPL_dom"/>
</dbReference>
<proteinExistence type="inferred from homology"/>
<evidence type="ECO:0000313" key="10">
    <source>
        <dbReference type="EMBL" id="WSB73230.1"/>
    </source>
</evidence>
<dbReference type="PANTHER" id="PTHR33406">
    <property type="entry name" value="MEMBRANE PROTEIN MJ1562-RELATED"/>
    <property type="match status" value="1"/>
</dbReference>
<evidence type="ECO:0000256" key="4">
    <source>
        <dbReference type="ARBA" id="ARBA00022692"/>
    </source>
</evidence>
<dbReference type="Proteomes" id="UP001344251">
    <property type="component" value="Chromosome"/>
</dbReference>
<evidence type="ECO:0000256" key="2">
    <source>
        <dbReference type="ARBA" id="ARBA00010157"/>
    </source>
</evidence>
<feature type="transmembrane region" description="Helical" evidence="8">
    <location>
        <begin position="198"/>
        <end position="215"/>
    </location>
</feature>
<evidence type="ECO:0000256" key="3">
    <source>
        <dbReference type="ARBA" id="ARBA00022475"/>
    </source>
</evidence>
<keyword evidence="11" id="KW-1185">Reference proteome</keyword>
<dbReference type="Pfam" id="PF03176">
    <property type="entry name" value="MMPL"/>
    <property type="match status" value="1"/>
</dbReference>
<dbReference type="RefSeq" id="WP_326622825.1">
    <property type="nucleotide sequence ID" value="NZ_CP109106.1"/>
</dbReference>
<feature type="domain" description="Membrane transport protein MMPL" evidence="9">
    <location>
        <begin position="46"/>
        <end position="324"/>
    </location>
</feature>
<protein>
    <submittedName>
        <fullName evidence="10">MMPL family transporter</fullName>
    </submittedName>
</protein>
<dbReference type="EMBL" id="CP109106">
    <property type="protein sequence ID" value="WSB73230.1"/>
    <property type="molecule type" value="Genomic_DNA"/>
</dbReference>
<keyword evidence="5 8" id="KW-1133">Transmembrane helix</keyword>
<feature type="transmembrane region" description="Helical" evidence="8">
    <location>
        <begin position="222"/>
        <end position="245"/>
    </location>
</feature>
<feature type="compositionally biased region" description="Basic residues" evidence="7">
    <location>
        <begin position="402"/>
        <end position="411"/>
    </location>
</feature>